<dbReference type="FunFam" id="2.60.40.10:FF:002016">
    <property type="entry name" value="Immunoglobulin heavy constant alpha 2"/>
    <property type="match status" value="1"/>
</dbReference>
<keyword evidence="1" id="KW-0393">Immunoglobulin domain</keyword>
<dbReference type="Ensembl" id="ENSBIXT00005005115.1">
    <property type="protein sequence ID" value="ENSBIXP00005031307.1"/>
    <property type="gene ID" value="ENSBIXG00005011621.1"/>
</dbReference>
<evidence type="ECO:0000256" key="1">
    <source>
        <dbReference type="ARBA" id="ARBA00023319"/>
    </source>
</evidence>
<organism evidence="3 4">
    <name type="scientific">Bos indicus x Bos taurus</name>
    <name type="common">Hybrid cattle</name>
    <dbReference type="NCBI Taxonomy" id="30522"/>
    <lineage>
        <taxon>Eukaryota</taxon>
        <taxon>Metazoa</taxon>
        <taxon>Chordata</taxon>
        <taxon>Craniata</taxon>
        <taxon>Vertebrata</taxon>
        <taxon>Euteleostomi</taxon>
        <taxon>Mammalia</taxon>
        <taxon>Eutheria</taxon>
        <taxon>Laurasiatheria</taxon>
        <taxon>Artiodactyla</taxon>
        <taxon>Ruminantia</taxon>
        <taxon>Pecora</taxon>
        <taxon>Bovidae</taxon>
        <taxon>Bovinae</taxon>
        <taxon>Bos</taxon>
    </lineage>
</organism>
<evidence type="ECO:0000259" key="2">
    <source>
        <dbReference type="PROSITE" id="PS50835"/>
    </source>
</evidence>
<dbReference type="Gene3D" id="2.60.40.10">
    <property type="entry name" value="Immunoglobulins"/>
    <property type="match status" value="1"/>
</dbReference>
<dbReference type="InterPro" id="IPR013783">
    <property type="entry name" value="Ig-like_fold"/>
</dbReference>
<dbReference type="SUPFAM" id="SSF48726">
    <property type="entry name" value="Immunoglobulin"/>
    <property type="match status" value="1"/>
</dbReference>
<dbReference type="PANTHER" id="PTHR23411">
    <property type="entry name" value="TAPASIN"/>
    <property type="match status" value="1"/>
</dbReference>
<dbReference type="AlphaFoldDB" id="A0A4W2HN84"/>
<accession>A0A4W2HN84</accession>
<dbReference type="Proteomes" id="UP000429181">
    <property type="component" value="Chromosome 21"/>
</dbReference>
<dbReference type="InterPro" id="IPR003597">
    <property type="entry name" value="Ig_C1-set"/>
</dbReference>
<dbReference type="SMART" id="SM00407">
    <property type="entry name" value="IGc1"/>
    <property type="match status" value="1"/>
</dbReference>
<dbReference type="InterPro" id="IPR036179">
    <property type="entry name" value="Ig-like_dom_sf"/>
</dbReference>
<reference evidence="3 4" key="1">
    <citation type="submission" date="2018-11" db="EMBL/GenBank/DDBJ databases">
        <title>Haplotype-resolved cattle genomes.</title>
        <authorList>
            <person name="Low W.Y."/>
            <person name="Tearle R."/>
            <person name="Bickhart D.M."/>
            <person name="Rosen B.D."/>
            <person name="Koren S."/>
            <person name="Rhie A."/>
            <person name="Hiendleder S."/>
            <person name="Phillippy A.M."/>
            <person name="Smith T.P.L."/>
            <person name="Williams J.L."/>
        </authorList>
    </citation>
    <scope>NUCLEOTIDE SEQUENCE [LARGE SCALE GENOMIC DNA]</scope>
</reference>
<reference evidence="3" key="2">
    <citation type="submission" date="2025-08" db="UniProtKB">
        <authorList>
            <consortium name="Ensembl"/>
        </authorList>
    </citation>
    <scope>IDENTIFICATION</scope>
</reference>
<dbReference type="PROSITE" id="PS50835">
    <property type="entry name" value="IG_LIKE"/>
    <property type="match status" value="1"/>
</dbReference>
<dbReference type="Pfam" id="PF07654">
    <property type="entry name" value="C1-set"/>
    <property type="match status" value="1"/>
</dbReference>
<proteinExistence type="predicted"/>
<evidence type="ECO:0000313" key="3">
    <source>
        <dbReference type="Ensembl" id="ENSBIXP00005031307.1"/>
    </source>
</evidence>
<protein>
    <recommendedName>
        <fullName evidence="2">Ig-like domain-containing protein</fullName>
    </recommendedName>
</protein>
<dbReference type="InterPro" id="IPR007110">
    <property type="entry name" value="Ig-like_dom"/>
</dbReference>
<dbReference type="GeneTree" id="ENSGT00940000161516"/>
<dbReference type="InterPro" id="IPR050380">
    <property type="entry name" value="Immune_Resp_Modulators"/>
</dbReference>
<evidence type="ECO:0000313" key="4">
    <source>
        <dbReference type="Proteomes" id="UP000429181"/>
    </source>
</evidence>
<name>A0A4W2HN84_BOBOX</name>
<sequence length="161" mass="16908">ASTTSETSPSIFPLSLGNEDPAGQVVIGCLVQGFFPSAPLSVTWNQNGDSVTVRNFPAVLAGNLYTMSSQLTLPASLCPKGQSVTCQVQHLSKASETVAVPCKCKGQRAGRGEAPSSHPDPAWTIFLWALYSDKRGLSPQWGCQEGPGLVLKARGGGQRAH</sequence>
<feature type="domain" description="Ig-like" evidence="2">
    <location>
        <begin position="9"/>
        <end position="99"/>
    </location>
</feature>